<feature type="transmembrane region" description="Helical" evidence="2">
    <location>
        <begin position="188"/>
        <end position="208"/>
    </location>
</feature>
<keyword evidence="2" id="KW-0812">Transmembrane</keyword>
<keyword evidence="2" id="KW-0472">Membrane</keyword>
<feature type="transmembrane region" description="Helical" evidence="2">
    <location>
        <begin position="253"/>
        <end position="274"/>
    </location>
</feature>
<accession>A0AAD3CWX7</accession>
<comment type="caution">
    <text evidence="3">The sequence shown here is derived from an EMBL/GenBank/DDBJ whole genome shotgun (WGS) entry which is preliminary data.</text>
</comment>
<sequence>MIANFHGDEGSNMARSWSKERIINAIWLLVSLCFCYAAILSYYQEQEVKKYLAGSFWDVQRGTGLLIVLGVAILFTLLLYLVLEFTSSTYLRDNKRNILLFLFYFIGLVTDIGLIVAVVLGTVDLHSMWEKFIMFKYSVDPFMFITFWSSLPEKWRVFYSRHHSASMIIVGVWFSLHSDFTTTMLKAAVIWLTADLLGNIASMHRIIYSSRLAKKKVLDILIVIFIFQRIQRVSSLIYVGLFEEWPWKVLSALIFSSALVMDTFDACVQFIGILNRWKRLKDSSEESEVVDTNQGLDEKWETNPQTMHIDKKKKQKSKQPPFPFVTTGGTIDKSISRLTFFFGAYHSDNALDFHDDEDEEDGDDNQSGYEV</sequence>
<evidence type="ECO:0000313" key="4">
    <source>
        <dbReference type="Proteomes" id="UP001054902"/>
    </source>
</evidence>
<proteinExistence type="predicted"/>
<dbReference type="Proteomes" id="UP001054902">
    <property type="component" value="Unassembled WGS sequence"/>
</dbReference>
<dbReference type="EMBL" id="BLLK01000047">
    <property type="protein sequence ID" value="GFH53693.1"/>
    <property type="molecule type" value="Genomic_DNA"/>
</dbReference>
<feature type="region of interest" description="Disordered" evidence="1">
    <location>
        <begin position="352"/>
        <end position="371"/>
    </location>
</feature>
<gene>
    <name evidence="3" type="ORF">CTEN210_10169</name>
</gene>
<evidence type="ECO:0000313" key="3">
    <source>
        <dbReference type="EMBL" id="GFH53693.1"/>
    </source>
</evidence>
<feature type="compositionally biased region" description="Acidic residues" evidence="1">
    <location>
        <begin position="354"/>
        <end position="364"/>
    </location>
</feature>
<feature type="transmembrane region" description="Helical" evidence="2">
    <location>
        <begin position="220"/>
        <end position="241"/>
    </location>
</feature>
<feature type="transmembrane region" description="Helical" evidence="2">
    <location>
        <begin position="98"/>
        <end position="120"/>
    </location>
</feature>
<evidence type="ECO:0000256" key="2">
    <source>
        <dbReference type="SAM" id="Phobius"/>
    </source>
</evidence>
<dbReference type="AlphaFoldDB" id="A0AAD3CWX7"/>
<organism evidence="3 4">
    <name type="scientific">Chaetoceros tenuissimus</name>
    <dbReference type="NCBI Taxonomy" id="426638"/>
    <lineage>
        <taxon>Eukaryota</taxon>
        <taxon>Sar</taxon>
        <taxon>Stramenopiles</taxon>
        <taxon>Ochrophyta</taxon>
        <taxon>Bacillariophyta</taxon>
        <taxon>Coscinodiscophyceae</taxon>
        <taxon>Chaetocerotophycidae</taxon>
        <taxon>Chaetocerotales</taxon>
        <taxon>Chaetocerotaceae</taxon>
        <taxon>Chaetoceros</taxon>
    </lineage>
</organism>
<evidence type="ECO:0000256" key="1">
    <source>
        <dbReference type="SAM" id="MobiDB-lite"/>
    </source>
</evidence>
<name>A0AAD3CWX7_9STRA</name>
<keyword evidence="2" id="KW-1133">Transmembrane helix</keyword>
<protein>
    <submittedName>
        <fullName evidence="3">Uncharacterized protein</fullName>
    </submittedName>
</protein>
<feature type="transmembrane region" description="Helical" evidence="2">
    <location>
        <begin position="22"/>
        <end position="43"/>
    </location>
</feature>
<keyword evidence="4" id="KW-1185">Reference proteome</keyword>
<feature type="transmembrane region" description="Helical" evidence="2">
    <location>
        <begin position="63"/>
        <end position="86"/>
    </location>
</feature>
<reference evidence="3 4" key="1">
    <citation type="journal article" date="2021" name="Sci. Rep.">
        <title>The genome of the diatom Chaetoceros tenuissimus carries an ancient integrated fragment of an extant virus.</title>
        <authorList>
            <person name="Hongo Y."/>
            <person name="Kimura K."/>
            <person name="Takaki Y."/>
            <person name="Yoshida Y."/>
            <person name="Baba S."/>
            <person name="Kobayashi G."/>
            <person name="Nagasaki K."/>
            <person name="Hano T."/>
            <person name="Tomaru Y."/>
        </authorList>
    </citation>
    <scope>NUCLEOTIDE SEQUENCE [LARGE SCALE GENOMIC DNA]</scope>
    <source>
        <strain evidence="3 4">NIES-3715</strain>
    </source>
</reference>